<evidence type="ECO:0000313" key="3">
    <source>
        <dbReference type="Proteomes" id="UP000648535"/>
    </source>
</evidence>
<gene>
    <name evidence="2" type="ORF">GCM10009769_27910</name>
</gene>
<dbReference type="EMBL" id="BMOI01000013">
    <property type="protein sequence ID" value="GGL08129.1"/>
    <property type="molecule type" value="Genomic_DNA"/>
</dbReference>
<comment type="caution">
    <text evidence="2">The sequence shown here is derived from an EMBL/GenBank/DDBJ whole genome shotgun (WGS) entry which is preliminary data.</text>
</comment>
<evidence type="ECO:0000256" key="1">
    <source>
        <dbReference type="ARBA" id="ARBA00023172"/>
    </source>
</evidence>
<organism evidence="2 3">
    <name type="scientific">Curtobacterium luteum</name>
    <dbReference type="NCBI Taxonomy" id="33881"/>
    <lineage>
        <taxon>Bacteria</taxon>
        <taxon>Bacillati</taxon>
        <taxon>Actinomycetota</taxon>
        <taxon>Actinomycetes</taxon>
        <taxon>Micrococcales</taxon>
        <taxon>Microbacteriaceae</taxon>
        <taxon>Curtobacterium</taxon>
    </lineage>
</organism>
<sequence length="347" mass="38366">MALVCRTTPGDNRRHAATMPTEVEAADYSQRMADANRDPHSYKPKIEPAYWEAIRDFVRSIVTQCEGHVPYSVLDLYRATTEFSLWGWQSAGLPLDIPGLFDRSIIAYYAQVGCGQLTAAARGNRRSLLLRMAEHLSKAPSTRLPPLPASDPSVPYDRREVVSVMSWARAQSTADRRKNAHVLVCLGLGAGLSAQEIIAVRNQDITRYGPDIDIDITVASGRRRRVPMLGEFAGILPDTSEDADAFAFRPGRRTTYTNAISNFIARGNSSGVRPHTQRMRATWLVRQLNARTPLSVLFQAAGLESLDALARFERFAAPVDPDAAARFLRFAADPVARQPRQPDATSC</sequence>
<dbReference type="Proteomes" id="UP000648535">
    <property type="component" value="Unassembled WGS sequence"/>
</dbReference>
<evidence type="ECO:0000313" key="2">
    <source>
        <dbReference type="EMBL" id="GGL08129.1"/>
    </source>
</evidence>
<dbReference type="AlphaFoldDB" id="A0A8H9GB01"/>
<keyword evidence="1" id="KW-0233">DNA recombination</keyword>
<dbReference type="Gene3D" id="1.10.443.10">
    <property type="entry name" value="Intergrase catalytic core"/>
    <property type="match status" value="1"/>
</dbReference>
<dbReference type="GO" id="GO:0006310">
    <property type="term" value="P:DNA recombination"/>
    <property type="evidence" value="ECO:0007669"/>
    <property type="project" value="UniProtKB-KW"/>
</dbReference>
<reference evidence="2" key="1">
    <citation type="journal article" date="2014" name="Int. J. Syst. Evol. Microbiol.">
        <title>Complete genome sequence of Corynebacterium casei LMG S-19264T (=DSM 44701T), isolated from a smear-ripened cheese.</title>
        <authorList>
            <consortium name="US DOE Joint Genome Institute (JGI-PGF)"/>
            <person name="Walter F."/>
            <person name="Albersmeier A."/>
            <person name="Kalinowski J."/>
            <person name="Ruckert C."/>
        </authorList>
    </citation>
    <scope>NUCLEOTIDE SEQUENCE</scope>
    <source>
        <strain evidence="2">JCM 1480</strain>
    </source>
</reference>
<dbReference type="InterPro" id="IPR011010">
    <property type="entry name" value="DNA_brk_join_enz"/>
</dbReference>
<protein>
    <recommendedName>
        <fullName evidence="4">Tyr recombinase domain-containing protein</fullName>
    </recommendedName>
</protein>
<dbReference type="InterPro" id="IPR013762">
    <property type="entry name" value="Integrase-like_cat_sf"/>
</dbReference>
<name>A0A8H9GB01_9MICO</name>
<dbReference type="GO" id="GO:0003677">
    <property type="term" value="F:DNA binding"/>
    <property type="evidence" value="ECO:0007669"/>
    <property type="project" value="InterPro"/>
</dbReference>
<reference evidence="2" key="2">
    <citation type="submission" date="2020-09" db="EMBL/GenBank/DDBJ databases">
        <authorList>
            <person name="Sun Q."/>
            <person name="Ohkuma M."/>
        </authorList>
    </citation>
    <scope>NUCLEOTIDE SEQUENCE</scope>
    <source>
        <strain evidence="2">JCM 1480</strain>
    </source>
</reference>
<dbReference type="GO" id="GO:0015074">
    <property type="term" value="P:DNA integration"/>
    <property type="evidence" value="ECO:0007669"/>
    <property type="project" value="InterPro"/>
</dbReference>
<dbReference type="SUPFAM" id="SSF56349">
    <property type="entry name" value="DNA breaking-rejoining enzymes"/>
    <property type="match status" value="1"/>
</dbReference>
<proteinExistence type="predicted"/>
<accession>A0A8H9GB01</accession>
<evidence type="ECO:0008006" key="4">
    <source>
        <dbReference type="Google" id="ProtNLM"/>
    </source>
</evidence>